<dbReference type="EMBL" id="JACLAU010000081">
    <property type="protein sequence ID" value="MBC2653737.1"/>
    <property type="molecule type" value="Genomic_DNA"/>
</dbReference>
<dbReference type="GO" id="GO:0005829">
    <property type="term" value="C:cytosol"/>
    <property type="evidence" value="ECO:0007669"/>
    <property type="project" value="TreeGrafter"/>
</dbReference>
<dbReference type="Proteomes" id="UP000520156">
    <property type="component" value="Unassembled WGS sequence"/>
</dbReference>
<proteinExistence type="inferred from homology"/>
<evidence type="ECO:0000259" key="5">
    <source>
        <dbReference type="Pfam" id="PF13657"/>
    </source>
</evidence>
<name>A0A7X1KE22_9SPHN</name>
<keyword evidence="7" id="KW-1185">Reference proteome</keyword>
<dbReference type="PANTHER" id="PTHR37419:SF1">
    <property type="entry name" value="SERINE_THREONINE-PROTEIN KINASE TOXIN HIPA"/>
    <property type="match status" value="1"/>
</dbReference>
<dbReference type="CDD" id="cd17793">
    <property type="entry name" value="HipA"/>
    <property type="match status" value="1"/>
</dbReference>
<reference evidence="6 7" key="1">
    <citation type="submission" date="2020-08" db="EMBL/GenBank/DDBJ databases">
        <title>The genome sequence of Novosphingobium flavum 4Y4.</title>
        <authorList>
            <person name="Liu Y."/>
        </authorList>
    </citation>
    <scope>NUCLEOTIDE SEQUENCE [LARGE SCALE GENOMIC DNA]</scope>
    <source>
        <strain evidence="6 7">4Y4</strain>
    </source>
</reference>
<dbReference type="NCBIfam" id="TIGR03071">
    <property type="entry name" value="couple_hipA"/>
    <property type="match status" value="1"/>
</dbReference>
<dbReference type="Pfam" id="PF07804">
    <property type="entry name" value="HipA_C"/>
    <property type="match status" value="1"/>
</dbReference>
<keyword evidence="2" id="KW-0808">Transferase</keyword>
<dbReference type="GO" id="GO:0004674">
    <property type="term" value="F:protein serine/threonine kinase activity"/>
    <property type="evidence" value="ECO:0007669"/>
    <property type="project" value="TreeGrafter"/>
</dbReference>
<dbReference type="AlphaFoldDB" id="A0A7X1KE22"/>
<evidence type="ECO:0000256" key="3">
    <source>
        <dbReference type="ARBA" id="ARBA00022777"/>
    </source>
</evidence>
<evidence type="ECO:0000313" key="6">
    <source>
        <dbReference type="EMBL" id="MBC2653737.1"/>
    </source>
</evidence>
<dbReference type="Gene3D" id="1.10.1070.20">
    <property type="match status" value="1"/>
</dbReference>
<keyword evidence="3" id="KW-0418">Kinase</keyword>
<accession>A0A7X1KE22</accession>
<organism evidence="6 7">
    <name type="scientific">Novosphingobium aerophilum</name>
    <dbReference type="NCBI Taxonomy" id="2839843"/>
    <lineage>
        <taxon>Bacteria</taxon>
        <taxon>Pseudomonadati</taxon>
        <taxon>Pseudomonadota</taxon>
        <taxon>Alphaproteobacteria</taxon>
        <taxon>Sphingomonadales</taxon>
        <taxon>Sphingomonadaceae</taxon>
        <taxon>Novosphingobium</taxon>
    </lineage>
</organism>
<comment type="similarity">
    <text evidence="1">Belongs to the HipA Ser/Thr kinase family.</text>
</comment>
<dbReference type="Pfam" id="PF13657">
    <property type="entry name" value="Couple_hipA"/>
    <property type="match status" value="1"/>
</dbReference>
<evidence type="ECO:0000259" key="4">
    <source>
        <dbReference type="Pfam" id="PF07804"/>
    </source>
</evidence>
<comment type="caution">
    <text evidence="6">The sequence shown here is derived from an EMBL/GenBank/DDBJ whole genome shotgun (WGS) entry which is preliminary data.</text>
</comment>
<dbReference type="InterPro" id="IPR052028">
    <property type="entry name" value="HipA_Ser/Thr_kinase"/>
</dbReference>
<dbReference type="PANTHER" id="PTHR37419">
    <property type="entry name" value="SERINE/THREONINE-PROTEIN KINASE TOXIN HIPA"/>
    <property type="match status" value="1"/>
</dbReference>
<evidence type="ECO:0000256" key="2">
    <source>
        <dbReference type="ARBA" id="ARBA00022679"/>
    </source>
</evidence>
<evidence type="ECO:0000313" key="7">
    <source>
        <dbReference type="Proteomes" id="UP000520156"/>
    </source>
</evidence>
<protein>
    <submittedName>
        <fullName evidence="6">Type II toxin-antitoxin system HipA family toxin</fullName>
    </submittedName>
</protein>
<feature type="domain" description="HipA N-terminal subdomain 1" evidence="5">
    <location>
        <begin position="5"/>
        <end position="103"/>
    </location>
</feature>
<gene>
    <name evidence="6" type="ORF">H7F49_18855</name>
</gene>
<sequence length="419" mass="44685">MIDRLSVWWGERIAGELTLDRGGAMHFCYAGDWLDDPQAVPLSQAMPKRPEPYDDRICKAVFGGLLPEEAQRTAIARALGVSADNPFRLLQALGGDVAGALAFLPVEDQPERSDSNPAAEALSDGALAALLERLPLTPMLAGEGGARLSLAGAQSKLPVVMVDGQVAIPRPGEPSTHLIKPEPDRFAGLAENEAFCLALAHAVGLDAASASWRQAGGHPFLLVERYDRVIEQGVAHRLHQEDFAQALGVPSNRKYAADGGPTFREVFAMLRQAATRPAIEVLKLADAAIFNLIIGNADAHAKNFSLLRKAGGEVVLAPLYDLVSTLAWPQLSPRLAMKFGKAATLEDVDGEAFTQFARDAGLAAPFIRRRAAALSRQVLVAIGRPELSAGLPAGERLDTLRTLLTDRAARLELKASGSP</sequence>
<dbReference type="InterPro" id="IPR017508">
    <property type="entry name" value="HipA_N1"/>
</dbReference>
<feature type="domain" description="HipA-like C-terminal" evidence="4">
    <location>
        <begin position="148"/>
        <end position="376"/>
    </location>
</feature>
<evidence type="ECO:0000256" key="1">
    <source>
        <dbReference type="ARBA" id="ARBA00010164"/>
    </source>
</evidence>
<dbReference type="InterPro" id="IPR012893">
    <property type="entry name" value="HipA-like_C"/>
</dbReference>